<accession>A0A939FIC1</accession>
<keyword evidence="1" id="KW-0812">Transmembrane</keyword>
<sequence>MAISATRTERPVTRWAERTAHLIPLLGLPVCLWRLPIAFGYMMGIGLEPPSEPLWFTIPYVFGLSLLSEAFALLCFGLVRPWGEVVPRWIPRIGGRRVPPFAVIVPATLAGLGLTALLADWVLCTFGLAGFSNPDFDNAGWASLANTVSGLFVLWGPLVLAQTYGYYRRRCRPSAA</sequence>
<keyword evidence="3" id="KW-1185">Reference proteome</keyword>
<gene>
    <name evidence="2" type="ORF">J1792_02025</name>
</gene>
<evidence type="ECO:0000313" key="2">
    <source>
        <dbReference type="EMBL" id="MBO0651624.1"/>
    </source>
</evidence>
<dbReference type="EMBL" id="JAFMOF010000001">
    <property type="protein sequence ID" value="MBO0651624.1"/>
    <property type="molecule type" value="Genomic_DNA"/>
</dbReference>
<organism evidence="2 3">
    <name type="scientific">Streptomyces triculaminicus</name>
    <dbReference type="NCBI Taxonomy" id="2816232"/>
    <lineage>
        <taxon>Bacteria</taxon>
        <taxon>Bacillati</taxon>
        <taxon>Actinomycetota</taxon>
        <taxon>Actinomycetes</taxon>
        <taxon>Kitasatosporales</taxon>
        <taxon>Streptomycetaceae</taxon>
        <taxon>Streptomyces</taxon>
    </lineage>
</organism>
<evidence type="ECO:0000313" key="3">
    <source>
        <dbReference type="Proteomes" id="UP000664781"/>
    </source>
</evidence>
<name>A0A939FIC1_9ACTN</name>
<proteinExistence type="predicted"/>
<comment type="caution">
    <text evidence="2">The sequence shown here is derived from an EMBL/GenBank/DDBJ whole genome shotgun (WGS) entry which is preliminary data.</text>
</comment>
<dbReference type="RefSeq" id="WP_207246559.1">
    <property type="nucleotide sequence ID" value="NZ_JAFMOF010000001.1"/>
</dbReference>
<evidence type="ECO:0000256" key="1">
    <source>
        <dbReference type="SAM" id="Phobius"/>
    </source>
</evidence>
<dbReference type="Proteomes" id="UP000664781">
    <property type="component" value="Unassembled WGS sequence"/>
</dbReference>
<dbReference type="AlphaFoldDB" id="A0A939FIC1"/>
<feature type="transmembrane region" description="Helical" evidence="1">
    <location>
        <begin position="21"/>
        <end position="42"/>
    </location>
</feature>
<feature type="transmembrane region" description="Helical" evidence="1">
    <location>
        <begin position="100"/>
        <end position="119"/>
    </location>
</feature>
<feature type="transmembrane region" description="Helical" evidence="1">
    <location>
        <begin position="139"/>
        <end position="160"/>
    </location>
</feature>
<reference evidence="2" key="1">
    <citation type="submission" date="2021-03" db="EMBL/GenBank/DDBJ databases">
        <title>Streptomyces strains.</title>
        <authorList>
            <person name="Lund M.B."/>
            <person name="Toerring T."/>
        </authorList>
    </citation>
    <scope>NUCLEOTIDE SEQUENCE</scope>
    <source>
        <strain evidence="2">JCM 4242</strain>
    </source>
</reference>
<keyword evidence="1" id="KW-1133">Transmembrane helix</keyword>
<protein>
    <submittedName>
        <fullName evidence="2">Uncharacterized protein</fullName>
    </submittedName>
</protein>
<keyword evidence="1" id="KW-0472">Membrane</keyword>
<feature type="transmembrane region" description="Helical" evidence="1">
    <location>
        <begin position="54"/>
        <end position="79"/>
    </location>
</feature>